<feature type="compositionally biased region" description="Low complexity" evidence="1">
    <location>
        <begin position="114"/>
        <end position="126"/>
    </location>
</feature>
<protein>
    <submittedName>
        <fullName evidence="2">Uncharacterized protein</fullName>
    </submittedName>
</protein>
<reference evidence="2 3" key="1">
    <citation type="journal article" date="2016" name="Sci. Rep.">
        <title>The Dendrobium catenatum Lindl. genome sequence provides insights into polysaccharide synthase, floral development and adaptive evolution.</title>
        <authorList>
            <person name="Zhang G.Q."/>
            <person name="Xu Q."/>
            <person name="Bian C."/>
            <person name="Tsai W.C."/>
            <person name="Yeh C.M."/>
            <person name="Liu K.W."/>
            <person name="Yoshida K."/>
            <person name="Zhang L.S."/>
            <person name="Chang S.B."/>
            <person name="Chen F."/>
            <person name="Shi Y."/>
            <person name="Su Y.Y."/>
            <person name="Zhang Y.Q."/>
            <person name="Chen L.J."/>
            <person name="Yin Y."/>
            <person name="Lin M."/>
            <person name="Huang H."/>
            <person name="Deng H."/>
            <person name="Wang Z.W."/>
            <person name="Zhu S.L."/>
            <person name="Zhao X."/>
            <person name="Deng C."/>
            <person name="Niu S.C."/>
            <person name="Huang J."/>
            <person name="Wang M."/>
            <person name="Liu G.H."/>
            <person name="Yang H.J."/>
            <person name="Xiao X.J."/>
            <person name="Hsiao Y.Y."/>
            <person name="Wu W.L."/>
            <person name="Chen Y.Y."/>
            <person name="Mitsuda N."/>
            <person name="Ohme-Takagi M."/>
            <person name="Luo Y.B."/>
            <person name="Van de Peer Y."/>
            <person name="Liu Z.J."/>
        </authorList>
    </citation>
    <scope>NUCLEOTIDE SEQUENCE [LARGE SCALE GENOMIC DNA]</scope>
    <source>
        <tissue evidence="2">The whole plant</tissue>
    </source>
</reference>
<sequence>MLSGSFQQHSSLHESAGVEGRGRRILFLDETSQKSGSRRSRSFETDATFDCRDRGFEGFDNKVDSLEDSADGLVGVGRGFRTWEGCRLVRQSQGKGGGHVNEPWTRNRVPPGPLSGSPALSVGTGD</sequence>
<dbReference type="AlphaFoldDB" id="A0A2I0V8T3"/>
<evidence type="ECO:0000313" key="3">
    <source>
        <dbReference type="Proteomes" id="UP000233837"/>
    </source>
</evidence>
<feature type="region of interest" description="Disordered" evidence="1">
    <location>
        <begin position="23"/>
        <end position="45"/>
    </location>
</feature>
<accession>A0A2I0V8T3</accession>
<gene>
    <name evidence="2" type="ORF">MA16_Dca027901</name>
</gene>
<evidence type="ECO:0000256" key="1">
    <source>
        <dbReference type="SAM" id="MobiDB-lite"/>
    </source>
</evidence>
<evidence type="ECO:0000313" key="2">
    <source>
        <dbReference type="EMBL" id="PKU59823.1"/>
    </source>
</evidence>
<name>A0A2I0V8T3_9ASPA</name>
<dbReference type="Proteomes" id="UP000233837">
    <property type="component" value="Unassembled WGS sequence"/>
</dbReference>
<feature type="region of interest" description="Disordered" evidence="1">
    <location>
        <begin position="91"/>
        <end position="126"/>
    </location>
</feature>
<reference evidence="2 3" key="2">
    <citation type="journal article" date="2017" name="Nature">
        <title>The Apostasia genome and the evolution of orchids.</title>
        <authorList>
            <person name="Zhang G.Q."/>
            <person name="Liu K.W."/>
            <person name="Li Z."/>
            <person name="Lohaus R."/>
            <person name="Hsiao Y.Y."/>
            <person name="Niu S.C."/>
            <person name="Wang J.Y."/>
            <person name="Lin Y.C."/>
            <person name="Xu Q."/>
            <person name="Chen L.J."/>
            <person name="Yoshida K."/>
            <person name="Fujiwara S."/>
            <person name="Wang Z.W."/>
            <person name="Zhang Y.Q."/>
            <person name="Mitsuda N."/>
            <person name="Wang M."/>
            <person name="Liu G.H."/>
            <person name="Pecoraro L."/>
            <person name="Huang H.X."/>
            <person name="Xiao X.J."/>
            <person name="Lin M."/>
            <person name="Wu X.Y."/>
            <person name="Wu W.L."/>
            <person name="Chen Y.Y."/>
            <person name="Chang S.B."/>
            <person name="Sakamoto S."/>
            <person name="Ohme-Takagi M."/>
            <person name="Yagi M."/>
            <person name="Zeng S.J."/>
            <person name="Shen C.Y."/>
            <person name="Yeh C.M."/>
            <person name="Luo Y.B."/>
            <person name="Tsai W.C."/>
            <person name="Van de Peer Y."/>
            <person name="Liu Z.J."/>
        </authorList>
    </citation>
    <scope>NUCLEOTIDE SEQUENCE [LARGE SCALE GENOMIC DNA]</scope>
    <source>
        <tissue evidence="2">The whole plant</tissue>
    </source>
</reference>
<dbReference type="EMBL" id="KZ505337">
    <property type="protein sequence ID" value="PKU59823.1"/>
    <property type="molecule type" value="Genomic_DNA"/>
</dbReference>
<proteinExistence type="predicted"/>
<keyword evidence="3" id="KW-1185">Reference proteome</keyword>
<organism evidence="2 3">
    <name type="scientific">Dendrobium catenatum</name>
    <dbReference type="NCBI Taxonomy" id="906689"/>
    <lineage>
        <taxon>Eukaryota</taxon>
        <taxon>Viridiplantae</taxon>
        <taxon>Streptophyta</taxon>
        <taxon>Embryophyta</taxon>
        <taxon>Tracheophyta</taxon>
        <taxon>Spermatophyta</taxon>
        <taxon>Magnoliopsida</taxon>
        <taxon>Liliopsida</taxon>
        <taxon>Asparagales</taxon>
        <taxon>Orchidaceae</taxon>
        <taxon>Epidendroideae</taxon>
        <taxon>Malaxideae</taxon>
        <taxon>Dendrobiinae</taxon>
        <taxon>Dendrobium</taxon>
    </lineage>
</organism>